<gene>
    <name evidence="2" type="ORF">CCOS01_14215</name>
</gene>
<feature type="region of interest" description="Disordered" evidence="1">
    <location>
        <begin position="27"/>
        <end position="64"/>
    </location>
</feature>
<evidence type="ECO:0000256" key="1">
    <source>
        <dbReference type="SAM" id="MobiDB-lite"/>
    </source>
</evidence>
<accession>A0AAI9YJ68</accession>
<sequence>MQRQFVLLAAAQSPKRDADEMNLALQTWAQQQDGGGRDTAETEGSEPSQNAKQMEEKKKILHHHHPQVSIAHPVLFGVVSVAVKRYDTMLARDCPDCSWQRRIR</sequence>
<dbReference type="Proteomes" id="UP001240678">
    <property type="component" value="Unassembled WGS sequence"/>
</dbReference>
<name>A0AAI9YJ68_9PEZI</name>
<dbReference type="AlphaFoldDB" id="A0AAI9YJ68"/>
<comment type="caution">
    <text evidence="2">The sequence shown here is derived from an EMBL/GenBank/DDBJ whole genome shotgun (WGS) entry which is preliminary data.</text>
</comment>
<organism evidence="2 3">
    <name type="scientific">Colletotrichum costaricense</name>
    <dbReference type="NCBI Taxonomy" id="1209916"/>
    <lineage>
        <taxon>Eukaryota</taxon>
        <taxon>Fungi</taxon>
        <taxon>Dikarya</taxon>
        <taxon>Ascomycota</taxon>
        <taxon>Pezizomycotina</taxon>
        <taxon>Sordariomycetes</taxon>
        <taxon>Hypocreomycetidae</taxon>
        <taxon>Glomerellales</taxon>
        <taxon>Glomerellaceae</taxon>
        <taxon>Colletotrichum</taxon>
        <taxon>Colletotrichum acutatum species complex</taxon>
    </lineage>
</organism>
<keyword evidence="3" id="KW-1185">Reference proteome</keyword>
<evidence type="ECO:0000313" key="2">
    <source>
        <dbReference type="EMBL" id="KAK1513273.1"/>
    </source>
</evidence>
<evidence type="ECO:0000313" key="3">
    <source>
        <dbReference type="Proteomes" id="UP001240678"/>
    </source>
</evidence>
<dbReference type="EMBL" id="MOOE01000020">
    <property type="protein sequence ID" value="KAK1513273.1"/>
    <property type="molecule type" value="Genomic_DNA"/>
</dbReference>
<dbReference type="GeneID" id="85345906"/>
<dbReference type="RefSeq" id="XP_060306844.1">
    <property type="nucleotide sequence ID" value="XM_060462359.1"/>
</dbReference>
<reference evidence="2 3" key="1">
    <citation type="submission" date="2016-10" db="EMBL/GenBank/DDBJ databases">
        <title>The genome sequence of Colletotrichum fioriniae PJ7.</title>
        <authorList>
            <person name="Baroncelli R."/>
        </authorList>
    </citation>
    <scope>NUCLEOTIDE SEQUENCE [LARGE SCALE GENOMIC DNA]</scope>
    <source>
        <strain evidence="2 3">IMI 309622</strain>
    </source>
</reference>
<protein>
    <submittedName>
        <fullName evidence="2">Uncharacterized protein</fullName>
    </submittedName>
</protein>
<proteinExistence type="predicted"/>